<feature type="domain" description="N-acetyltransferase" evidence="1">
    <location>
        <begin position="29"/>
        <end position="190"/>
    </location>
</feature>
<sequence length="207" mass="23786">MRSQNGVLAKAAARYLAKYAETPLTGEKTLLRPVLRSDLPRLAQWDRDDEITALMGHKFAGLDGDVETWYRRVLTDRRLRALGIETLDGKLIGEVELDRIDWRTHAGELRVLIGDRAYRGAGYGRDALLTFLRLAFSRWRFRTVYLRVYRHNTRAVRLYRSLGFVPVGVLSPAARRDDPGEILLMSLSRHRFLQLAGEDPGTERQEH</sequence>
<reference evidence="2" key="1">
    <citation type="submission" date="2022-03" db="EMBL/GenBank/DDBJ databases">
        <title>Complete genome sequence of Caldinitratiruptor microaerophilus.</title>
        <authorList>
            <person name="Mukaiyama R."/>
            <person name="Nishiyama T."/>
            <person name="Ueda K."/>
        </authorList>
    </citation>
    <scope>NUCLEOTIDE SEQUENCE</scope>
    <source>
        <strain evidence="2">JCM 16183</strain>
    </source>
</reference>
<name>A0AA35G8X9_9FIRM</name>
<dbReference type="PROSITE" id="PS51186">
    <property type="entry name" value="GNAT"/>
    <property type="match status" value="1"/>
</dbReference>
<dbReference type="CDD" id="cd04301">
    <property type="entry name" value="NAT_SF"/>
    <property type="match status" value="1"/>
</dbReference>
<dbReference type="InterPro" id="IPR000182">
    <property type="entry name" value="GNAT_dom"/>
</dbReference>
<dbReference type="Pfam" id="PF13302">
    <property type="entry name" value="Acetyltransf_3"/>
    <property type="match status" value="1"/>
</dbReference>
<dbReference type="EMBL" id="AP025628">
    <property type="protein sequence ID" value="BDG61520.1"/>
    <property type="molecule type" value="Genomic_DNA"/>
</dbReference>
<organism evidence="2 3">
    <name type="scientific">Caldinitratiruptor microaerophilus</name>
    <dbReference type="NCBI Taxonomy" id="671077"/>
    <lineage>
        <taxon>Bacteria</taxon>
        <taxon>Bacillati</taxon>
        <taxon>Bacillota</taxon>
        <taxon>Clostridia</taxon>
        <taxon>Eubacteriales</taxon>
        <taxon>Symbiobacteriaceae</taxon>
        <taxon>Caldinitratiruptor</taxon>
    </lineage>
</organism>
<evidence type="ECO:0000313" key="2">
    <source>
        <dbReference type="EMBL" id="BDG61520.1"/>
    </source>
</evidence>
<keyword evidence="3" id="KW-1185">Reference proteome</keyword>
<accession>A0AA35G8X9</accession>
<dbReference type="RefSeq" id="WP_264842164.1">
    <property type="nucleotide sequence ID" value="NZ_AP025628.1"/>
</dbReference>
<dbReference type="AlphaFoldDB" id="A0AA35G8X9"/>
<dbReference type="GO" id="GO:0016747">
    <property type="term" value="F:acyltransferase activity, transferring groups other than amino-acyl groups"/>
    <property type="evidence" value="ECO:0007669"/>
    <property type="project" value="InterPro"/>
</dbReference>
<dbReference type="PANTHER" id="PTHR43415:SF3">
    <property type="entry name" value="GNAT-FAMILY ACETYLTRANSFERASE"/>
    <property type="match status" value="1"/>
</dbReference>
<dbReference type="InterPro" id="IPR016181">
    <property type="entry name" value="Acyl_CoA_acyltransferase"/>
</dbReference>
<gene>
    <name evidence="2" type="ORF">caldi_26100</name>
</gene>
<evidence type="ECO:0000313" key="3">
    <source>
        <dbReference type="Proteomes" id="UP001163687"/>
    </source>
</evidence>
<dbReference type="Gene3D" id="3.40.630.30">
    <property type="match status" value="1"/>
</dbReference>
<evidence type="ECO:0000259" key="1">
    <source>
        <dbReference type="PROSITE" id="PS51186"/>
    </source>
</evidence>
<protein>
    <recommendedName>
        <fullName evidence="1">N-acetyltransferase domain-containing protein</fullName>
    </recommendedName>
</protein>
<dbReference type="KEGG" id="cmic:caldi_26100"/>
<dbReference type="Proteomes" id="UP001163687">
    <property type="component" value="Chromosome"/>
</dbReference>
<dbReference type="SUPFAM" id="SSF55729">
    <property type="entry name" value="Acyl-CoA N-acyltransferases (Nat)"/>
    <property type="match status" value="1"/>
</dbReference>
<dbReference type="PANTHER" id="PTHR43415">
    <property type="entry name" value="SPERMIDINE N(1)-ACETYLTRANSFERASE"/>
    <property type="match status" value="1"/>
</dbReference>
<proteinExistence type="predicted"/>